<geneLocation type="plasmid" evidence="2">
    <name>p1</name>
</geneLocation>
<dbReference type="Gene3D" id="3.90.105.50">
    <property type="match status" value="1"/>
</dbReference>
<evidence type="ECO:0000259" key="1">
    <source>
        <dbReference type="Pfam" id="PF12728"/>
    </source>
</evidence>
<evidence type="ECO:0000313" key="2">
    <source>
        <dbReference type="EMBL" id="QCO17933.1"/>
    </source>
</evidence>
<sequence>MTVPHAVQFSGIGRSRLYELMNAGQIEAVKAGNRTLVLTASIRAYLADLPAAFPKREG</sequence>
<organism evidence="2 3">
    <name type="scientific">Azospirillum brasilense</name>
    <dbReference type="NCBI Taxonomy" id="192"/>
    <lineage>
        <taxon>Bacteria</taxon>
        <taxon>Pseudomonadati</taxon>
        <taxon>Pseudomonadota</taxon>
        <taxon>Alphaproteobacteria</taxon>
        <taxon>Rhodospirillales</taxon>
        <taxon>Azospirillaceae</taxon>
        <taxon>Azospirillum</taxon>
    </lineage>
</organism>
<reference evidence="2 3" key="1">
    <citation type="submission" date="2018-09" db="EMBL/GenBank/DDBJ databases">
        <title>Whole genome based analysis of evolution and adaptive divergence in Indian and Brazilian strains of Azospirillum brasilense.</title>
        <authorList>
            <person name="Singh C."/>
            <person name="Tripathi A.K."/>
        </authorList>
    </citation>
    <scope>NUCLEOTIDE SEQUENCE [LARGE SCALE GENOMIC DNA]</scope>
    <source>
        <strain evidence="2 3">MTCC4039</strain>
        <plasmid evidence="2 3">p1</plasmid>
    </source>
</reference>
<evidence type="ECO:0000313" key="3">
    <source>
        <dbReference type="Proteomes" id="UP000298693"/>
    </source>
</evidence>
<dbReference type="AlphaFoldDB" id="A0A4D8RBA0"/>
<keyword evidence="2" id="KW-0614">Plasmid</keyword>
<protein>
    <submittedName>
        <fullName evidence="2">DNA-binding protein</fullName>
    </submittedName>
</protein>
<gene>
    <name evidence="2" type="ORF">D3869_16855</name>
</gene>
<name>A0A4D8RBA0_AZOBR</name>
<dbReference type="EMBL" id="CP032346">
    <property type="protein sequence ID" value="QCO17933.1"/>
    <property type="molecule type" value="Genomic_DNA"/>
</dbReference>
<dbReference type="GO" id="GO:0003677">
    <property type="term" value="F:DNA binding"/>
    <property type="evidence" value="ECO:0007669"/>
    <property type="project" value="UniProtKB-KW"/>
</dbReference>
<feature type="domain" description="Helix-turn-helix" evidence="1">
    <location>
        <begin position="1"/>
        <end position="47"/>
    </location>
</feature>
<keyword evidence="2" id="KW-0238">DNA-binding</keyword>
<proteinExistence type="predicted"/>
<dbReference type="Pfam" id="PF12728">
    <property type="entry name" value="HTH_17"/>
    <property type="match status" value="1"/>
</dbReference>
<dbReference type="InterPro" id="IPR041657">
    <property type="entry name" value="HTH_17"/>
</dbReference>
<accession>A0A4D8RBA0</accession>
<dbReference type="Proteomes" id="UP000298693">
    <property type="component" value="Plasmid p1"/>
</dbReference>
<dbReference type="InterPro" id="IPR038148">
    <property type="entry name" value="Tn1545/Tn916_Xis"/>
</dbReference>